<dbReference type="EMBL" id="JBBWWR010000012">
    <property type="protein sequence ID" value="KAK8958899.1"/>
    <property type="molecule type" value="Genomic_DNA"/>
</dbReference>
<evidence type="ECO:0000313" key="1">
    <source>
        <dbReference type="EMBL" id="KAK8958899.1"/>
    </source>
</evidence>
<sequence>MEMDFMEELLLVEAEMQEVQGHPHQPNIIYAHALHLGSGLGKWDRGWLKRCGSVASDRCLLDVGKALEEVIHPTKMESLRLDERVVESVKEKIKKVHQSLGAINNDGVVRRAALSGLDLSFGSSQKSFLCINKVHGCRTNPDMTVNHALLEERKESGASANNNVTTEVADWSATFEWDARADDTRFNIFGISSYRANQRELISFSFPIWVSLSIMHPMICMSSYAMKREELILLSEDYQCSDERKRCFGYNGCRRWKEPLLPTSCSPS</sequence>
<accession>A0ABR2M5D5</accession>
<protein>
    <submittedName>
        <fullName evidence="1">Mediator of RNA polymerase II transcription subunit 34</fullName>
    </submittedName>
</protein>
<evidence type="ECO:0000313" key="2">
    <source>
        <dbReference type="Proteomes" id="UP001412067"/>
    </source>
</evidence>
<reference evidence="1 2" key="1">
    <citation type="journal article" date="2022" name="Nat. Plants">
        <title>Genomes of leafy and leafless Platanthera orchids illuminate the evolution of mycoheterotrophy.</title>
        <authorList>
            <person name="Li M.H."/>
            <person name="Liu K.W."/>
            <person name="Li Z."/>
            <person name="Lu H.C."/>
            <person name="Ye Q.L."/>
            <person name="Zhang D."/>
            <person name="Wang J.Y."/>
            <person name="Li Y.F."/>
            <person name="Zhong Z.M."/>
            <person name="Liu X."/>
            <person name="Yu X."/>
            <person name="Liu D.K."/>
            <person name="Tu X.D."/>
            <person name="Liu B."/>
            <person name="Hao Y."/>
            <person name="Liao X.Y."/>
            <person name="Jiang Y.T."/>
            <person name="Sun W.H."/>
            <person name="Chen J."/>
            <person name="Chen Y.Q."/>
            <person name="Ai Y."/>
            <person name="Zhai J.W."/>
            <person name="Wu S.S."/>
            <person name="Zhou Z."/>
            <person name="Hsiao Y.Y."/>
            <person name="Wu W.L."/>
            <person name="Chen Y.Y."/>
            <person name="Lin Y.F."/>
            <person name="Hsu J.L."/>
            <person name="Li C.Y."/>
            <person name="Wang Z.W."/>
            <person name="Zhao X."/>
            <person name="Zhong W.Y."/>
            <person name="Ma X.K."/>
            <person name="Ma L."/>
            <person name="Huang J."/>
            <person name="Chen G.Z."/>
            <person name="Huang M.Z."/>
            <person name="Huang L."/>
            <person name="Peng D.H."/>
            <person name="Luo Y.B."/>
            <person name="Zou S.Q."/>
            <person name="Chen S.P."/>
            <person name="Lan S."/>
            <person name="Tsai W.C."/>
            <person name="Van de Peer Y."/>
            <person name="Liu Z.J."/>
        </authorList>
    </citation>
    <scope>NUCLEOTIDE SEQUENCE [LARGE SCALE GENOMIC DNA]</scope>
    <source>
        <strain evidence="1">Lor288</strain>
    </source>
</reference>
<comment type="caution">
    <text evidence="1">The sequence shown here is derived from an EMBL/GenBank/DDBJ whole genome shotgun (WGS) entry which is preliminary data.</text>
</comment>
<dbReference type="Proteomes" id="UP001412067">
    <property type="component" value="Unassembled WGS sequence"/>
</dbReference>
<name>A0ABR2M5D5_9ASPA</name>
<organism evidence="1 2">
    <name type="scientific">Platanthera guangdongensis</name>
    <dbReference type="NCBI Taxonomy" id="2320717"/>
    <lineage>
        <taxon>Eukaryota</taxon>
        <taxon>Viridiplantae</taxon>
        <taxon>Streptophyta</taxon>
        <taxon>Embryophyta</taxon>
        <taxon>Tracheophyta</taxon>
        <taxon>Spermatophyta</taxon>
        <taxon>Magnoliopsida</taxon>
        <taxon>Liliopsida</taxon>
        <taxon>Asparagales</taxon>
        <taxon>Orchidaceae</taxon>
        <taxon>Orchidoideae</taxon>
        <taxon>Orchideae</taxon>
        <taxon>Orchidinae</taxon>
        <taxon>Platanthera</taxon>
    </lineage>
</organism>
<proteinExistence type="predicted"/>
<keyword evidence="2" id="KW-1185">Reference proteome</keyword>
<gene>
    <name evidence="1" type="primary">MED34</name>
    <name evidence="1" type="ORF">KSP40_PGU020048</name>
</gene>